<sequence>MKIIVLILLAALCTLTTAQNLKVDPSASGNTEHRRYRRQWGWGMPMYRPWGWGGMYRPWGWGGMHRPWGWGGMYRPMWGGGMYRPMWGGYGFRPFFRPYGGWGMSQN</sequence>
<evidence type="ECO:0000256" key="1">
    <source>
        <dbReference type="SAM" id="SignalP"/>
    </source>
</evidence>
<feature type="signal peptide" evidence="1">
    <location>
        <begin position="1"/>
        <end position="18"/>
    </location>
</feature>
<protein>
    <submittedName>
        <fullName evidence="2">Uncharacterized protein</fullName>
    </submittedName>
</protein>
<feature type="chain" id="PRO_5018110148" evidence="1">
    <location>
        <begin position="19"/>
        <end position="107"/>
    </location>
</feature>
<dbReference type="AlphaFoldDB" id="A0A3P7JJ01"/>
<gene>
    <name evidence="2" type="ORF">SVUK_LOCUS15841</name>
</gene>
<evidence type="ECO:0000313" key="2">
    <source>
        <dbReference type="EMBL" id="VDM80843.1"/>
    </source>
</evidence>
<dbReference type="EMBL" id="UYYB01110303">
    <property type="protein sequence ID" value="VDM80843.1"/>
    <property type="molecule type" value="Genomic_DNA"/>
</dbReference>
<accession>A0A3P7JJ01</accession>
<name>A0A3P7JJ01_STRVU</name>
<reference evidence="2 3" key="1">
    <citation type="submission" date="2018-11" db="EMBL/GenBank/DDBJ databases">
        <authorList>
            <consortium name="Pathogen Informatics"/>
        </authorList>
    </citation>
    <scope>NUCLEOTIDE SEQUENCE [LARGE SCALE GENOMIC DNA]</scope>
</reference>
<keyword evidence="1" id="KW-0732">Signal</keyword>
<organism evidence="2 3">
    <name type="scientific">Strongylus vulgaris</name>
    <name type="common">Blood worm</name>
    <dbReference type="NCBI Taxonomy" id="40348"/>
    <lineage>
        <taxon>Eukaryota</taxon>
        <taxon>Metazoa</taxon>
        <taxon>Ecdysozoa</taxon>
        <taxon>Nematoda</taxon>
        <taxon>Chromadorea</taxon>
        <taxon>Rhabditida</taxon>
        <taxon>Rhabditina</taxon>
        <taxon>Rhabditomorpha</taxon>
        <taxon>Strongyloidea</taxon>
        <taxon>Strongylidae</taxon>
        <taxon>Strongylus</taxon>
    </lineage>
</organism>
<keyword evidence="3" id="KW-1185">Reference proteome</keyword>
<dbReference type="Proteomes" id="UP000270094">
    <property type="component" value="Unassembled WGS sequence"/>
</dbReference>
<proteinExistence type="predicted"/>
<evidence type="ECO:0000313" key="3">
    <source>
        <dbReference type="Proteomes" id="UP000270094"/>
    </source>
</evidence>